<feature type="active site" description="Nucleophile" evidence="4">
    <location>
        <position position="37"/>
    </location>
</feature>
<comment type="caution">
    <text evidence="4">Lacks conserved residue(s) required for the propagation of feature annotation.</text>
</comment>
<proteinExistence type="predicted"/>
<evidence type="ECO:0000256" key="1">
    <source>
        <dbReference type="ARBA" id="ARBA00022801"/>
    </source>
</evidence>
<dbReference type="Proteomes" id="UP000586454">
    <property type="component" value="Unassembled WGS sequence"/>
</dbReference>
<sequence>MLGIIDVGGGMRDVFGAGVMDYCLDRGISFDYCLGVSAGASNLIGYLAEQKGRSKTFYTNYAFRDDYMGVKHYKETGDFINLHYIYGTLSNHDGEYPLDFEKVQDSPAEFVTVATDALTGKATYFTKSDLSQDHYGPIAASACVPVVNHPMEFNGCHYVDGGIADPIPIDKARKDGVDKAVVILTRPKDYFRRARRDLYFVLRLRREYPTLARALYKRAETYNRQLRQILKDEKTLIIAPESTLNMKTLKLDLEKMNILYDEGYEKGALIEKWLSK</sequence>
<keyword evidence="7" id="KW-1185">Reference proteome</keyword>
<evidence type="ECO:0000256" key="4">
    <source>
        <dbReference type="PROSITE-ProRule" id="PRU01161"/>
    </source>
</evidence>
<dbReference type="InterPro" id="IPR045943">
    <property type="entry name" value="DUF6363"/>
</dbReference>
<feature type="domain" description="PNPLA" evidence="5">
    <location>
        <begin position="4"/>
        <end position="173"/>
    </location>
</feature>
<keyword evidence="3 4" id="KW-0443">Lipid metabolism</keyword>
<dbReference type="SUPFAM" id="SSF52151">
    <property type="entry name" value="FabD/lysophospholipase-like"/>
    <property type="match status" value="1"/>
</dbReference>
<dbReference type="AlphaFoldDB" id="A0A6V6Y466"/>
<dbReference type="EMBL" id="CAIJCS010000019">
    <property type="protein sequence ID" value="CAC9931565.1"/>
    <property type="molecule type" value="Genomic_DNA"/>
</dbReference>
<dbReference type="Gene3D" id="3.40.1090.10">
    <property type="entry name" value="Cytosolic phospholipase A2 catalytic domain"/>
    <property type="match status" value="1"/>
</dbReference>
<organism evidence="6 7">
    <name type="scientific">Aedoeadaptatus nemausensis</name>
    <dbReference type="NCBI Taxonomy" id="2582829"/>
    <lineage>
        <taxon>Bacteria</taxon>
        <taxon>Bacillati</taxon>
        <taxon>Bacillota</taxon>
        <taxon>Tissierellia</taxon>
        <taxon>Tissierellales</taxon>
        <taxon>Peptoniphilaceae</taxon>
        <taxon>Aedoeadaptatus</taxon>
    </lineage>
</organism>
<dbReference type="CDD" id="cd07208">
    <property type="entry name" value="Pat_hypo_Ecoli_yjju_like"/>
    <property type="match status" value="1"/>
</dbReference>
<evidence type="ECO:0000256" key="3">
    <source>
        <dbReference type="ARBA" id="ARBA00023098"/>
    </source>
</evidence>
<dbReference type="GO" id="GO:0016787">
    <property type="term" value="F:hydrolase activity"/>
    <property type="evidence" value="ECO:0007669"/>
    <property type="project" value="UniProtKB-UniRule"/>
</dbReference>
<dbReference type="InterPro" id="IPR050301">
    <property type="entry name" value="NTE"/>
</dbReference>
<dbReference type="Pfam" id="PF01734">
    <property type="entry name" value="Patatin"/>
    <property type="match status" value="1"/>
</dbReference>
<comment type="caution">
    <text evidence="6">The sequence shown here is derived from an EMBL/GenBank/DDBJ whole genome shotgun (WGS) entry which is preliminary data.</text>
</comment>
<dbReference type="Pfam" id="PF19890">
    <property type="entry name" value="DUF6363"/>
    <property type="match status" value="1"/>
</dbReference>
<dbReference type="InterPro" id="IPR016035">
    <property type="entry name" value="Acyl_Trfase/lysoPLipase"/>
</dbReference>
<dbReference type="InterPro" id="IPR002641">
    <property type="entry name" value="PNPLA_dom"/>
</dbReference>
<evidence type="ECO:0000256" key="2">
    <source>
        <dbReference type="ARBA" id="ARBA00022963"/>
    </source>
</evidence>
<accession>A0A6V6Y466</accession>
<keyword evidence="2 4" id="KW-0442">Lipid degradation</keyword>
<gene>
    <name evidence="6" type="ORF">PEPNEM18_01008</name>
</gene>
<protein>
    <recommendedName>
        <fullName evidence="5">PNPLA domain-containing protein</fullName>
    </recommendedName>
</protein>
<dbReference type="RefSeq" id="WP_180499896.1">
    <property type="nucleotide sequence ID" value="NZ_CAIJCS010000019.1"/>
</dbReference>
<feature type="short sequence motif" description="GXSXG" evidence="4">
    <location>
        <begin position="35"/>
        <end position="39"/>
    </location>
</feature>
<keyword evidence="1 4" id="KW-0378">Hydrolase</keyword>
<dbReference type="PROSITE" id="PS51635">
    <property type="entry name" value="PNPLA"/>
    <property type="match status" value="1"/>
</dbReference>
<evidence type="ECO:0000259" key="5">
    <source>
        <dbReference type="PROSITE" id="PS51635"/>
    </source>
</evidence>
<evidence type="ECO:0000313" key="7">
    <source>
        <dbReference type="Proteomes" id="UP000586454"/>
    </source>
</evidence>
<feature type="active site" description="Proton acceptor" evidence="4">
    <location>
        <position position="160"/>
    </location>
</feature>
<dbReference type="GO" id="GO:0016042">
    <property type="term" value="P:lipid catabolic process"/>
    <property type="evidence" value="ECO:0007669"/>
    <property type="project" value="UniProtKB-UniRule"/>
</dbReference>
<dbReference type="PANTHER" id="PTHR14226:SF25">
    <property type="entry name" value="PHOSPHOESTERASE"/>
    <property type="match status" value="1"/>
</dbReference>
<reference evidence="6 7" key="1">
    <citation type="submission" date="2020-06" db="EMBL/GenBank/DDBJ databases">
        <authorList>
            <person name="Criscuolo A."/>
        </authorList>
    </citation>
    <scope>NUCLEOTIDE SEQUENCE [LARGE SCALE GENOMIC DNA]</scope>
    <source>
        <strain evidence="6">1804121828</strain>
    </source>
</reference>
<dbReference type="InterPro" id="IPR037483">
    <property type="entry name" value="YjjU-like"/>
</dbReference>
<name>A0A6V6Y466_9FIRM</name>
<feature type="short sequence motif" description="DGA/G" evidence="4">
    <location>
        <begin position="160"/>
        <end position="162"/>
    </location>
</feature>
<dbReference type="PANTHER" id="PTHR14226">
    <property type="entry name" value="NEUROPATHY TARGET ESTERASE/SWISS CHEESE D.MELANOGASTER"/>
    <property type="match status" value="1"/>
</dbReference>
<evidence type="ECO:0000313" key="6">
    <source>
        <dbReference type="EMBL" id="CAC9931565.1"/>
    </source>
</evidence>